<accession>A0A379IGC3</accession>
<evidence type="ECO:0008006" key="3">
    <source>
        <dbReference type="Google" id="ProtNLM"/>
    </source>
</evidence>
<protein>
    <recommendedName>
        <fullName evidence="3">Cytoplasmic protein</fullName>
    </recommendedName>
</protein>
<dbReference type="OrthoDB" id="6579773at2"/>
<organism evidence="1 2">
    <name type="scientific">Pseudomonas fluorescens</name>
    <dbReference type="NCBI Taxonomy" id="294"/>
    <lineage>
        <taxon>Bacteria</taxon>
        <taxon>Pseudomonadati</taxon>
        <taxon>Pseudomonadota</taxon>
        <taxon>Gammaproteobacteria</taxon>
        <taxon>Pseudomonadales</taxon>
        <taxon>Pseudomonadaceae</taxon>
        <taxon>Pseudomonas</taxon>
    </lineage>
</organism>
<dbReference type="KEGG" id="pfn:HZ99_07705"/>
<gene>
    <name evidence="1" type="ORF">NCTC10392_03865</name>
</gene>
<evidence type="ECO:0000313" key="1">
    <source>
        <dbReference type="EMBL" id="SUD32495.1"/>
    </source>
</evidence>
<reference evidence="1 2" key="1">
    <citation type="submission" date="2018-06" db="EMBL/GenBank/DDBJ databases">
        <authorList>
            <consortium name="Pathogen Informatics"/>
            <person name="Doyle S."/>
        </authorList>
    </citation>
    <scope>NUCLEOTIDE SEQUENCE [LARGE SCALE GENOMIC DNA]</scope>
    <source>
        <strain evidence="1 2">NCTC10392</strain>
    </source>
</reference>
<dbReference type="EMBL" id="UGUS01000002">
    <property type="protein sequence ID" value="SUD32495.1"/>
    <property type="molecule type" value="Genomic_DNA"/>
</dbReference>
<dbReference type="Proteomes" id="UP000255125">
    <property type="component" value="Unassembled WGS sequence"/>
</dbReference>
<sequence>MNRYRLMISRDGRLLGHFESATPWAHDAAQEIARCLAGVDYDLELLVADSERRLLESGPEGVRVLHSEPIFKSIPLP</sequence>
<proteinExistence type="predicted"/>
<name>A0A379IGC3_PSEFL</name>
<dbReference type="AlphaFoldDB" id="A0A379IGC3"/>
<evidence type="ECO:0000313" key="2">
    <source>
        <dbReference type="Proteomes" id="UP000255125"/>
    </source>
</evidence>